<proteinExistence type="inferred from homology"/>
<keyword evidence="7" id="KW-1185">Reference proteome</keyword>
<dbReference type="PANTHER" id="PTHR48090:SF3">
    <property type="entry name" value="UNDECAPRENYL-PHOSPHATE 4-DEOXY-4-FORMAMIDO-L-ARABINOSE TRANSFERASE"/>
    <property type="match status" value="1"/>
</dbReference>
<keyword evidence="2 5" id="KW-0812">Transmembrane</keyword>
<comment type="similarity">
    <text evidence="1">Belongs to the glycosyltransferase 2 family.</text>
</comment>
<keyword evidence="3 5" id="KW-1133">Transmembrane helix</keyword>
<evidence type="ECO:0000256" key="2">
    <source>
        <dbReference type="ARBA" id="ARBA00022692"/>
    </source>
</evidence>
<dbReference type="RefSeq" id="WP_305999480.1">
    <property type="nucleotide sequence ID" value="NZ_JASNFN010000009.1"/>
</dbReference>
<protein>
    <submittedName>
        <fullName evidence="6">Uncharacterized protein</fullName>
    </submittedName>
</protein>
<feature type="transmembrane region" description="Helical" evidence="5">
    <location>
        <begin position="253"/>
        <end position="273"/>
    </location>
</feature>
<gene>
    <name evidence="6" type="ORF">QOZ88_09195</name>
</gene>
<organism evidence="6 7">
    <name type="scientific">Blastococcus carthaginiensis</name>
    <dbReference type="NCBI Taxonomy" id="3050034"/>
    <lineage>
        <taxon>Bacteria</taxon>
        <taxon>Bacillati</taxon>
        <taxon>Actinomycetota</taxon>
        <taxon>Actinomycetes</taxon>
        <taxon>Geodermatophilales</taxon>
        <taxon>Geodermatophilaceae</taxon>
        <taxon>Blastococcus</taxon>
    </lineage>
</organism>
<sequence>MTLFETHTTADGGGDRAGAARADVVVRVPAPPEREGTFLSVVVVAEGPFDEVEGHLEALEAALADSYPVHEVVLVLPGARGRVAWARALGERRPNLQVIGLMRNVRDEVAFTAGLDGALGDVVVTARLGSDRPEDIIRCARMIGDDIAVVVGVESSAPAGRRVALRLSRALASRSMGQNIPTVSLGLRGYSRPALEAWLPRRDRDRVLRLLPSISGYPWAVMPYDSGERSQPRPASSFRQVVRSIFYASGRPLRVAVGLALLASLANLLYALYVLAVGLISDSAVEGWTSMSLQMSAMFFLLSVVIAIMAEFMFQSNETTNELPIYRVAFEATSSVLSARDMLNVDAAAPGTAPGSGPSAGVGAANHVAEPAAVDRREHVRAAR</sequence>
<evidence type="ECO:0000256" key="4">
    <source>
        <dbReference type="ARBA" id="ARBA00023136"/>
    </source>
</evidence>
<dbReference type="EMBL" id="JASNFN010000009">
    <property type="protein sequence ID" value="MDP5182815.1"/>
    <property type="molecule type" value="Genomic_DNA"/>
</dbReference>
<comment type="caution">
    <text evidence="6">The sequence shown here is derived from an EMBL/GenBank/DDBJ whole genome shotgun (WGS) entry which is preliminary data.</text>
</comment>
<evidence type="ECO:0000313" key="6">
    <source>
        <dbReference type="EMBL" id="MDP5182815.1"/>
    </source>
</evidence>
<evidence type="ECO:0000313" key="7">
    <source>
        <dbReference type="Proteomes" id="UP001233673"/>
    </source>
</evidence>
<evidence type="ECO:0000256" key="5">
    <source>
        <dbReference type="SAM" id="Phobius"/>
    </source>
</evidence>
<feature type="transmembrane region" description="Helical" evidence="5">
    <location>
        <begin position="293"/>
        <end position="314"/>
    </location>
</feature>
<dbReference type="Proteomes" id="UP001233673">
    <property type="component" value="Unassembled WGS sequence"/>
</dbReference>
<keyword evidence="4 5" id="KW-0472">Membrane</keyword>
<dbReference type="PANTHER" id="PTHR48090">
    <property type="entry name" value="UNDECAPRENYL-PHOSPHATE 4-DEOXY-4-FORMAMIDO-L-ARABINOSE TRANSFERASE-RELATED"/>
    <property type="match status" value="1"/>
</dbReference>
<evidence type="ECO:0000256" key="3">
    <source>
        <dbReference type="ARBA" id="ARBA00022989"/>
    </source>
</evidence>
<name>A0ABT9ICF2_9ACTN</name>
<dbReference type="InterPro" id="IPR050256">
    <property type="entry name" value="Glycosyltransferase_2"/>
</dbReference>
<accession>A0ABT9ICF2</accession>
<reference evidence="7" key="1">
    <citation type="submission" date="2023-05" db="EMBL/GenBank/DDBJ databases">
        <title>Draft genome of Pseudofrankia sp. BMG5.37.</title>
        <authorList>
            <person name="Gtari M."/>
            <person name="Ghodhbane F."/>
            <person name="Sbissi I."/>
        </authorList>
    </citation>
    <scope>NUCLEOTIDE SEQUENCE [LARGE SCALE GENOMIC DNA]</scope>
    <source>
        <strain evidence="7">BMG 814</strain>
    </source>
</reference>
<evidence type="ECO:0000256" key="1">
    <source>
        <dbReference type="ARBA" id="ARBA00006739"/>
    </source>
</evidence>